<dbReference type="EMBL" id="JAPQKL010000001">
    <property type="protein sequence ID" value="KAJ5145440.1"/>
    <property type="molecule type" value="Genomic_DNA"/>
</dbReference>
<keyword evidence="3" id="KW-1185">Reference proteome</keyword>
<organism evidence="2 3">
    <name type="scientific">Penicillium bovifimosum</name>
    <dbReference type="NCBI Taxonomy" id="126998"/>
    <lineage>
        <taxon>Eukaryota</taxon>
        <taxon>Fungi</taxon>
        <taxon>Dikarya</taxon>
        <taxon>Ascomycota</taxon>
        <taxon>Pezizomycotina</taxon>
        <taxon>Eurotiomycetes</taxon>
        <taxon>Eurotiomycetidae</taxon>
        <taxon>Eurotiales</taxon>
        <taxon>Aspergillaceae</taxon>
        <taxon>Penicillium</taxon>
    </lineage>
</organism>
<name>A0A9W9HGE3_9EURO</name>
<sequence>MKRFKAYIEDVVTEDIVLKNMTDPGALHSYFRHNFNPGISPTCSTGFNGSWIGIRHSAWKEFHQRLHWDICQTGNYRFARGRLGGDPWSSGTKWRTDAHYDVVKPGLETFAKKFASTAIRRAKAKVERPKGPKRKIVPPHLGL</sequence>
<dbReference type="Proteomes" id="UP001149079">
    <property type="component" value="Unassembled WGS sequence"/>
</dbReference>
<reference evidence="2" key="2">
    <citation type="journal article" date="2023" name="IMA Fungus">
        <title>Comparative genomic study of the Penicillium genus elucidates a diverse pangenome and 15 lateral gene transfer events.</title>
        <authorList>
            <person name="Petersen C."/>
            <person name="Sorensen T."/>
            <person name="Nielsen M.R."/>
            <person name="Sondergaard T.E."/>
            <person name="Sorensen J.L."/>
            <person name="Fitzpatrick D.A."/>
            <person name="Frisvad J.C."/>
            <person name="Nielsen K.L."/>
        </authorList>
    </citation>
    <scope>NUCLEOTIDE SEQUENCE</scope>
    <source>
        <strain evidence="2">IBT 22155</strain>
    </source>
</reference>
<dbReference type="AlphaFoldDB" id="A0A9W9HGE3"/>
<protein>
    <submittedName>
        <fullName evidence="2">Uncharacterized protein</fullName>
    </submittedName>
</protein>
<evidence type="ECO:0000313" key="3">
    <source>
        <dbReference type="Proteomes" id="UP001149079"/>
    </source>
</evidence>
<dbReference type="RefSeq" id="XP_056525914.1">
    <property type="nucleotide sequence ID" value="XM_056660748.1"/>
</dbReference>
<evidence type="ECO:0000313" key="2">
    <source>
        <dbReference type="EMBL" id="KAJ5145440.1"/>
    </source>
</evidence>
<feature type="region of interest" description="Disordered" evidence="1">
    <location>
        <begin position="124"/>
        <end position="143"/>
    </location>
</feature>
<comment type="caution">
    <text evidence="2">The sequence shown here is derived from an EMBL/GenBank/DDBJ whole genome shotgun (WGS) entry which is preliminary data.</text>
</comment>
<proteinExistence type="predicted"/>
<accession>A0A9W9HGE3</accession>
<evidence type="ECO:0000256" key="1">
    <source>
        <dbReference type="SAM" id="MobiDB-lite"/>
    </source>
</evidence>
<reference evidence="2" key="1">
    <citation type="submission" date="2022-11" db="EMBL/GenBank/DDBJ databases">
        <authorList>
            <person name="Petersen C."/>
        </authorList>
    </citation>
    <scope>NUCLEOTIDE SEQUENCE</scope>
    <source>
        <strain evidence="2">IBT 22155</strain>
    </source>
</reference>
<gene>
    <name evidence="2" type="ORF">N7515_000004</name>
</gene>
<dbReference type="GeneID" id="81399918"/>